<dbReference type="Proteomes" id="UP000185578">
    <property type="component" value="Unassembled WGS sequence"/>
</dbReference>
<dbReference type="SUPFAM" id="SSF53474">
    <property type="entry name" value="alpha/beta-Hydrolases"/>
    <property type="match status" value="1"/>
</dbReference>
<accession>A0A1Q8ES25</accession>
<keyword evidence="1 3" id="KW-0378">Hydrolase</keyword>
<dbReference type="GO" id="GO:0016787">
    <property type="term" value="F:hydrolase activity"/>
    <property type="evidence" value="ECO:0007669"/>
    <property type="project" value="UniProtKB-KW"/>
</dbReference>
<name>A0A1Q8ES25_9PSED</name>
<dbReference type="Pfam" id="PF00561">
    <property type="entry name" value="Abhydrolase_1"/>
    <property type="match status" value="1"/>
</dbReference>
<evidence type="ECO:0000313" key="3">
    <source>
        <dbReference type="EMBL" id="OLF54592.1"/>
    </source>
</evidence>
<evidence type="ECO:0000313" key="4">
    <source>
        <dbReference type="Proteomes" id="UP000185578"/>
    </source>
</evidence>
<dbReference type="OrthoDB" id="9780765at2"/>
<dbReference type="PRINTS" id="PR00111">
    <property type="entry name" value="ABHYDROLASE"/>
</dbReference>
<evidence type="ECO:0000259" key="2">
    <source>
        <dbReference type="Pfam" id="PF00561"/>
    </source>
</evidence>
<dbReference type="PANTHER" id="PTHR43329">
    <property type="entry name" value="EPOXIDE HYDROLASE"/>
    <property type="match status" value="1"/>
</dbReference>
<gene>
    <name evidence="3" type="ORF">BTN82_11360</name>
</gene>
<comment type="caution">
    <text evidence="3">The sequence shown here is derived from an EMBL/GenBank/DDBJ whole genome shotgun (WGS) entry which is preliminary data.</text>
</comment>
<dbReference type="RefSeq" id="WP_075119213.1">
    <property type="nucleotide sequence ID" value="NZ_MSCT01000009.1"/>
</dbReference>
<feature type="domain" description="AB hydrolase-1" evidence="2">
    <location>
        <begin position="27"/>
        <end position="298"/>
    </location>
</feature>
<organism evidence="3 4">
    <name type="scientific">Pseudomonas chlororaphis</name>
    <dbReference type="NCBI Taxonomy" id="587753"/>
    <lineage>
        <taxon>Bacteria</taxon>
        <taxon>Pseudomonadati</taxon>
        <taxon>Pseudomonadota</taxon>
        <taxon>Gammaproteobacteria</taxon>
        <taxon>Pseudomonadales</taxon>
        <taxon>Pseudomonadaceae</taxon>
        <taxon>Pseudomonas</taxon>
    </lineage>
</organism>
<dbReference type="Gene3D" id="3.40.50.1820">
    <property type="entry name" value="alpha/beta hydrolase"/>
    <property type="match status" value="1"/>
</dbReference>
<dbReference type="PRINTS" id="PR00412">
    <property type="entry name" value="EPOXHYDRLASE"/>
</dbReference>
<evidence type="ECO:0000256" key="1">
    <source>
        <dbReference type="ARBA" id="ARBA00022801"/>
    </source>
</evidence>
<dbReference type="InterPro" id="IPR029058">
    <property type="entry name" value="AB_hydrolase_fold"/>
</dbReference>
<proteinExistence type="predicted"/>
<dbReference type="InterPro" id="IPR000639">
    <property type="entry name" value="Epox_hydrolase-like"/>
</dbReference>
<protein>
    <submittedName>
        <fullName evidence="3">Alpha/beta hydrolase</fullName>
    </submittedName>
</protein>
<dbReference type="AlphaFoldDB" id="A0A1Q8ES25"/>
<sequence length="315" mass="35763">MNPTTRHALTLNGIELHVHAAGPLDGPPVWLLHGFPECWYSWRKQIAPLAGAGYRVLIPQMRGYGDSSAPEDVAAYDVLTLCADIQQAMDALGQQRACIVGHDWGAVVAWHLALLEPQRVTALATLSVPFAGRPRRPAVETMRELFAERFNYILYFQEPGVAEQELDADIDRTLLHFMHDCERLLDAKSPQARLFDGMPAHQAPPAWCSAEDFAEYRRTFAGRGFRGALNWYRNFERNWQRTAHLGECQVTQPTLFMIGDRDPVGQLEARTLERMPGKVPHLEQHRLKDCGHWIQSERAEEVNRRLLAFLGRNHA</sequence>
<reference evidence="3 4" key="1">
    <citation type="submission" date="2016-12" db="EMBL/GenBank/DDBJ databases">
        <authorList>
            <person name="Song W.-J."/>
            <person name="Kurnit D.M."/>
        </authorList>
    </citation>
    <scope>NUCLEOTIDE SEQUENCE [LARGE SCALE GENOMIC DNA]</scope>
    <source>
        <strain evidence="3 4">PCL1601</strain>
    </source>
</reference>
<dbReference type="InterPro" id="IPR000073">
    <property type="entry name" value="AB_hydrolase_1"/>
</dbReference>
<dbReference type="EMBL" id="MSCT01000009">
    <property type="protein sequence ID" value="OLF54592.1"/>
    <property type="molecule type" value="Genomic_DNA"/>
</dbReference>